<dbReference type="RefSeq" id="WP_096330232.1">
    <property type="nucleotide sequence ID" value="NZ_FOMX01000004.1"/>
</dbReference>
<dbReference type="AlphaFoldDB" id="A0A1I1V118"/>
<proteinExistence type="inferred from homology"/>
<feature type="signal peptide" evidence="2">
    <location>
        <begin position="1"/>
        <end position="20"/>
    </location>
</feature>
<dbReference type="GO" id="GO:0015562">
    <property type="term" value="F:efflux transmembrane transporter activity"/>
    <property type="evidence" value="ECO:0007669"/>
    <property type="project" value="InterPro"/>
</dbReference>
<evidence type="ECO:0000313" key="4">
    <source>
        <dbReference type="Proteomes" id="UP000199400"/>
    </source>
</evidence>
<organism evidence="3 4">
    <name type="scientific">Nannocystis exedens</name>
    <dbReference type="NCBI Taxonomy" id="54"/>
    <lineage>
        <taxon>Bacteria</taxon>
        <taxon>Pseudomonadati</taxon>
        <taxon>Myxococcota</taxon>
        <taxon>Polyangia</taxon>
        <taxon>Nannocystales</taxon>
        <taxon>Nannocystaceae</taxon>
        <taxon>Nannocystis</taxon>
    </lineage>
</organism>
<dbReference type="PANTHER" id="PTHR30203">
    <property type="entry name" value="OUTER MEMBRANE CATION EFFLUX PROTEIN"/>
    <property type="match status" value="1"/>
</dbReference>
<reference evidence="4" key="1">
    <citation type="submission" date="2016-10" db="EMBL/GenBank/DDBJ databases">
        <authorList>
            <person name="Varghese N."/>
            <person name="Submissions S."/>
        </authorList>
    </citation>
    <scope>NUCLEOTIDE SEQUENCE [LARGE SCALE GENOMIC DNA]</scope>
    <source>
        <strain evidence="4">ATCC 25963</strain>
    </source>
</reference>
<keyword evidence="4" id="KW-1185">Reference proteome</keyword>
<evidence type="ECO:0000256" key="1">
    <source>
        <dbReference type="ARBA" id="ARBA00007613"/>
    </source>
</evidence>
<dbReference type="Gene3D" id="1.20.1600.10">
    <property type="entry name" value="Outer membrane efflux proteins (OEP)"/>
    <property type="match status" value="1"/>
</dbReference>
<feature type="chain" id="PRO_5011537905" evidence="2">
    <location>
        <begin position="21"/>
        <end position="431"/>
    </location>
</feature>
<dbReference type="PANTHER" id="PTHR30203:SF30">
    <property type="entry name" value="OUTER MEMBRANE PROTEIN-RELATED"/>
    <property type="match status" value="1"/>
</dbReference>
<dbReference type="EMBL" id="FOMX01000004">
    <property type="protein sequence ID" value="SFD76716.1"/>
    <property type="molecule type" value="Genomic_DNA"/>
</dbReference>
<gene>
    <name evidence="3" type="ORF">SAMN02745121_01473</name>
</gene>
<protein>
    <submittedName>
        <fullName evidence="3">Outer membrane protein TolC</fullName>
    </submittedName>
</protein>
<evidence type="ECO:0000313" key="3">
    <source>
        <dbReference type="EMBL" id="SFD76716.1"/>
    </source>
</evidence>
<dbReference type="InterPro" id="IPR003423">
    <property type="entry name" value="OMP_efflux"/>
</dbReference>
<dbReference type="Pfam" id="PF02321">
    <property type="entry name" value="OEP"/>
    <property type="match status" value="1"/>
</dbReference>
<dbReference type="InterPro" id="IPR010131">
    <property type="entry name" value="MdtP/NodT-like"/>
</dbReference>
<accession>A0A1I1V118</accession>
<sequence>MPLARAVCLVLALFAAPVRAAPAESALSGSFDIDTAVAVALERSPGLQAAAHRIRAAEHLAEAERRPEATRLTFDIWQVPLARPWAWNESPMVMLGLRQPVPAAGSLKLRAAARRKDAAADAAGREVVAQDLATAVRHAFIDYAAAVARHSVHLEHQRVSEHVLALARARQVVGGTLLEIARAETEVARARADVATDATATQAARTRLNTLMAREADAPLGAPQDPAPATVAVDARGLIADAQRARPETRAADARREAAALDLRATRREANLPSAMLGVAYFPATKPMPMHGYGLMIDLQLPWLTGQGRKRRDAQAELSAAAVRDVAQVKLGIAGEVSGALATVQSASERYQALVREAGPASARAREVALTGYESGRGDFTALLAAEAVHVEVAMDVIAAKSDLDHALIDLDRAVGSPVARRPLAQGPADR</sequence>
<evidence type="ECO:0000256" key="2">
    <source>
        <dbReference type="SAM" id="SignalP"/>
    </source>
</evidence>
<keyword evidence="2" id="KW-0732">Signal</keyword>
<comment type="similarity">
    <text evidence="1">Belongs to the outer membrane factor (OMF) (TC 1.B.17) family.</text>
</comment>
<dbReference type="Proteomes" id="UP000199400">
    <property type="component" value="Unassembled WGS sequence"/>
</dbReference>
<dbReference type="OrthoDB" id="5513171at2"/>
<dbReference type="SUPFAM" id="SSF56954">
    <property type="entry name" value="Outer membrane efflux proteins (OEP)"/>
    <property type="match status" value="1"/>
</dbReference>
<name>A0A1I1V118_9BACT</name>
<dbReference type="STRING" id="54.SAMN02745121_01473"/>